<keyword evidence="2" id="KW-1133">Transmembrane helix</keyword>
<dbReference type="OrthoDB" id="5872033at2759"/>
<proteinExistence type="predicted"/>
<name>A0A6V7WAM3_MELEN</name>
<evidence type="ECO:0000256" key="1">
    <source>
        <dbReference type="SAM" id="MobiDB-lite"/>
    </source>
</evidence>
<organism evidence="3 4">
    <name type="scientific">Meloidogyne enterolobii</name>
    <name type="common">Root-knot nematode worm</name>
    <name type="synonym">Meloidogyne mayaguensis</name>
    <dbReference type="NCBI Taxonomy" id="390850"/>
    <lineage>
        <taxon>Eukaryota</taxon>
        <taxon>Metazoa</taxon>
        <taxon>Ecdysozoa</taxon>
        <taxon>Nematoda</taxon>
        <taxon>Chromadorea</taxon>
        <taxon>Rhabditida</taxon>
        <taxon>Tylenchina</taxon>
        <taxon>Tylenchomorpha</taxon>
        <taxon>Tylenchoidea</taxon>
        <taxon>Meloidogynidae</taxon>
        <taxon>Meloidogyninae</taxon>
        <taxon>Meloidogyne</taxon>
    </lineage>
</organism>
<evidence type="ECO:0000313" key="3">
    <source>
        <dbReference type="EMBL" id="CAD2183980.1"/>
    </source>
</evidence>
<evidence type="ECO:0000256" key="2">
    <source>
        <dbReference type="SAM" id="Phobius"/>
    </source>
</evidence>
<feature type="transmembrane region" description="Helical" evidence="2">
    <location>
        <begin position="107"/>
        <end position="126"/>
    </location>
</feature>
<sequence length="184" mass="20041">MPNGRISTRPVNKIFPLEASPIDTETENEPPAIETENPQAKPVGGGETPTREEDSTVIPEQKESQPEPQALEYPQELVQKENKAIEKSVSKHAMITRRRAKLVQAQLTIGVIFLLSLLTAVGNLAAPICDGCPSCKGCLVHCSKAGVSIFAPDKISKIQICCPGVVQSSQDKKRLPIICPKMFW</sequence>
<feature type="compositionally biased region" description="Basic and acidic residues" evidence="1">
    <location>
        <begin position="49"/>
        <end position="65"/>
    </location>
</feature>
<keyword evidence="2" id="KW-0812">Transmembrane</keyword>
<dbReference type="AlphaFoldDB" id="A0A6V7WAM3"/>
<dbReference type="EMBL" id="CAJEWN010000486">
    <property type="protein sequence ID" value="CAD2183980.1"/>
    <property type="molecule type" value="Genomic_DNA"/>
</dbReference>
<keyword evidence="2" id="KW-0472">Membrane</keyword>
<comment type="caution">
    <text evidence="3">The sequence shown here is derived from an EMBL/GenBank/DDBJ whole genome shotgun (WGS) entry which is preliminary data.</text>
</comment>
<dbReference type="Proteomes" id="UP000580250">
    <property type="component" value="Unassembled WGS sequence"/>
</dbReference>
<reference evidence="3 4" key="1">
    <citation type="submission" date="2020-08" db="EMBL/GenBank/DDBJ databases">
        <authorList>
            <person name="Koutsovoulos G."/>
            <person name="Danchin GJ E."/>
        </authorList>
    </citation>
    <scope>NUCLEOTIDE SEQUENCE [LARGE SCALE GENOMIC DNA]</scope>
</reference>
<gene>
    <name evidence="3" type="ORF">MENT_LOCUS36306</name>
</gene>
<feature type="region of interest" description="Disordered" evidence="1">
    <location>
        <begin position="1"/>
        <end position="71"/>
    </location>
</feature>
<evidence type="ECO:0000313" key="4">
    <source>
        <dbReference type="Proteomes" id="UP000580250"/>
    </source>
</evidence>
<feature type="compositionally biased region" description="Polar residues" evidence="1">
    <location>
        <begin position="1"/>
        <end position="10"/>
    </location>
</feature>
<protein>
    <submittedName>
        <fullName evidence="3">Uncharacterized protein</fullName>
    </submittedName>
</protein>
<accession>A0A6V7WAM3</accession>